<organism evidence="1 2">
    <name type="scientific">Prunus dulcis</name>
    <name type="common">Almond</name>
    <name type="synonym">Amygdalus dulcis</name>
    <dbReference type="NCBI Taxonomy" id="3755"/>
    <lineage>
        <taxon>Eukaryota</taxon>
        <taxon>Viridiplantae</taxon>
        <taxon>Streptophyta</taxon>
        <taxon>Embryophyta</taxon>
        <taxon>Tracheophyta</taxon>
        <taxon>Spermatophyta</taxon>
        <taxon>Magnoliopsida</taxon>
        <taxon>eudicotyledons</taxon>
        <taxon>Gunneridae</taxon>
        <taxon>Pentapetalae</taxon>
        <taxon>rosids</taxon>
        <taxon>fabids</taxon>
        <taxon>Rosales</taxon>
        <taxon>Rosaceae</taxon>
        <taxon>Amygdaloideae</taxon>
        <taxon>Amygdaleae</taxon>
        <taxon>Prunus</taxon>
    </lineage>
</organism>
<sequence>MVCTQDTPVFCFKVADPKLESEILHSKCTSYPFPFEGRALVGDLQRHRRGRNRRGVLPPLARVPNQRWETKSSYSFAHLGGTKVCFVLAFYSGDYEYPFNGSGEKMHLMVQTFEYSISKAYEPAIDSDDARSLSANVLSTHIFE</sequence>
<name>A0AAD4WJX7_PRUDU</name>
<evidence type="ECO:0000313" key="2">
    <source>
        <dbReference type="Proteomes" id="UP001054821"/>
    </source>
</evidence>
<evidence type="ECO:0000313" key="1">
    <source>
        <dbReference type="EMBL" id="KAI5343692.1"/>
    </source>
</evidence>
<dbReference type="EMBL" id="JAJFAZ020000002">
    <property type="protein sequence ID" value="KAI5343692.1"/>
    <property type="molecule type" value="Genomic_DNA"/>
</dbReference>
<accession>A0AAD4WJX7</accession>
<gene>
    <name evidence="1" type="ORF">L3X38_011568</name>
</gene>
<protein>
    <submittedName>
        <fullName evidence="1">Uncharacterized protein</fullName>
    </submittedName>
</protein>
<reference evidence="1 2" key="1">
    <citation type="journal article" date="2022" name="G3 (Bethesda)">
        <title>Whole-genome sequence and methylome profiling of the almond [Prunus dulcis (Mill.) D.A. Webb] cultivar 'Nonpareil'.</title>
        <authorList>
            <person name="D'Amico-Willman K.M."/>
            <person name="Ouma W.Z."/>
            <person name="Meulia T."/>
            <person name="Sideli G.M."/>
            <person name="Gradziel T.M."/>
            <person name="Fresnedo-Ramirez J."/>
        </authorList>
    </citation>
    <scope>NUCLEOTIDE SEQUENCE [LARGE SCALE GENOMIC DNA]</scope>
    <source>
        <strain evidence="1">Clone GOH B32 T37-40</strain>
    </source>
</reference>
<dbReference type="Proteomes" id="UP001054821">
    <property type="component" value="Chromosome 2"/>
</dbReference>
<comment type="caution">
    <text evidence="1">The sequence shown here is derived from an EMBL/GenBank/DDBJ whole genome shotgun (WGS) entry which is preliminary data.</text>
</comment>
<dbReference type="AlphaFoldDB" id="A0AAD4WJX7"/>
<proteinExistence type="predicted"/>
<keyword evidence="2" id="KW-1185">Reference proteome</keyword>